<dbReference type="AlphaFoldDB" id="A0A6N6MA87"/>
<accession>A0A6N6MA87</accession>
<feature type="chain" id="PRO_5027058731" evidence="1">
    <location>
        <begin position="21"/>
        <end position="169"/>
    </location>
</feature>
<sequence length="169" mass="19394">MKKFKTIFILIILMSCSADSKNPSGLNPDDMTEKEMYLHYGLEAPPEVYSFLYQKLMTNKVFEGICNEKVVSNFIAVEIGLNNGLVNYVNTSLSDYSLELDLLITKSLKGENVDFPFIEVQNGHYDFRLDVDKLCSGEDFSKTQPKDSTLKPQTELNQHLDKMKEYRIE</sequence>
<evidence type="ECO:0000256" key="1">
    <source>
        <dbReference type="SAM" id="SignalP"/>
    </source>
</evidence>
<name>A0A6N6MA87_9FLAO</name>
<organism evidence="2 3">
    <name type="scientific">Salibacter halophilus</name>
    <dbReference type="NCBI Taxonomy" id="1803916"/>
    <lineage>
        <taxon>Bacteria</taxon>
        <taxon>Pseudomonadati</taxon>
        <taxon>Bacteroidota</taxon>
        <taxon>Flavobacteriia</taxon>
        <taxon>Flavobacteriales</taxon>
        <taxon>Salibacteraceae</taxon>
        <taxon>Salibacter</taxon>
    </lineage>
</organism>
<dbReference type="PROSITE" id="PS51257">
    <property type="entry name" value="PROKAR_LIPOPROTEIN"/>
    <property type="match status" value="1"/>
</dbReference>
<protein>
    <submittedName>
        <fullName evidence="2">Uncharacterized protein</fullName>
    </submittedName>
</protein>
<keyword evidence="1" id="KW-0732">Signal</keyword>
<evidence type="ECO:0000313" key="2">
    <source>
        <dbReference type="EMBL" id="KAB1065909.1"/>
    </source>
</evidence>
<gene>
    <name evidence="2" type="ORF">F3059_00100</name>
</gene>
<dbReference type="Proteomes" id="UP000435357">
    <property type="component" value="Unassembled WGS sequence"/>
</dbReference>
<evidence type="ECO:0000313" key="3">
    <source>
        <dbReference type="Proteomes" id="UP000435357"/>
    </source>
</evidence>
<feature type="signal peptide" evidence="1">
    <location>
        <begin position="1"/>
        <end position="20"/>
    </location>
</feature>
<reference evidence="2 3" key="1">
    <citation type="submission" date="2019-09" db="EMBL/GenBank/DDBJ databases">
        <title>Genomes of Cryomorphaceae.</title>
        <authorList>
            <person name="Bowman J.P."/>
        </authorList>
    </citation>
    <scope>NUCLEOTIDE SEQUENCE [LARGE SCALE GENOMIC DNA]</scope>
    <source>
        <strain evidence="2 3">KCTC 52047</strain>
    </source>
</reference>
<dbReference type="EMBL" id="WACR01000001">
    <property type="protein sequence ID" value="KAB1065909.1"/>
    <property type="molecule type" value="Genomic_DNA"/>
</dbReference>
<comment type="caution">
    <text evidence="2">The sequence shown here is derived from an EMBL/GenBank/DDBJ whole genome shotgun (WGS) entry which is preliminary data.</text>
</comment>
<dbReference type="RefSeq" id="WP_151165897.1">
    <property type="nucleotide sequence ID" value="NZ_WACR01000001.1"/>
</dbReference>
<keyword evidence="3" id="KW-1185">Reference proteome</keyword>
<proteinExistence type="predicted"/>